<dbReference type="InterPro" id="IPR006059">
    <property type="entry name" value="SBP"/>
</dbReference>
<evidence type="ECO:0000256" key="2">
    <source>
        <dbReference type="ARBA" id="ARBA00022448"/>
    </source>
</evidence>
<evidence type="ECO:0000313" key="6">
    <source>
        <dbReference type="EMBL" id="EGL83927.1"/>
    </source>
</evidence>
<dbReference type="GO" id="GO:0055052">
    <property type="term" value="C:ATP-binding cassette (ABC) transporter complex, substrate-binding subunit-containing"/>
    <property type="evidence" value="ECO:0007669"/>
    <property type="project" value="TreeGrafter"/>
</dbReference>
<keyword evidence="5" id="KW-1003">Cell membrane</keyword>
<evidence type="ECO:0000256" key="5">
    <source>
        <dbReference type="RuleBase" id="RU365005"/>
    </source>
</evidence>
<dbReference type="GO" id="GO:0042956">
    <property type="term" value="P:maltodextrin transmembrane transport"/>
    <property type="evidence" value="ECO:0007669"/>
    <property type="project" value="TreeGrafter"/>
</dbReference>
<dbReference type="PROSITE" id="PS51257">
    <property type="entry name" value="PROKAR_LIPOPROTEIN"/>
    <property type="match status" value="1"/>
</dbReference>
<dbReference type="Proteomes" id="UP000010716">
    <property type="component" value="Unassembled WGS sequence"/>
</dbReference>
<dbReference type="PRINTS" id="PR00181">
    <property type="entry name" value="MALTOSEBP"/>
</dbReference>
<gene>
    <name evidence="6" type="ORF">CathTA2_0519</name>
    <name evidence="7" type="ORF">HUR95_07025</name>
</gene>
<dbReference type="PANTHER" id="PTHR30061:SF50">
    <property type="entry name" value="MALTOSE_MALTODEXTRIN-BINDING PERIPLASMIC PROTEIN"/>
    <property type="match status" value="1"/>
</dbReference>
<dbReference type="Proteomes" id="UP000825179">
    <property type="component" value="Chromosome"/>
</dbReference>
<dbReference type="KEGG" id="cthu:HUR95_07025"/>
<evidence type="ECO:0000256" key="3">
    <source>
        <dbReference type="ARBA" id="ARBA00022597"/>
    </source>
</evidence>
<dbReference type="PANTHER" id="PTHR30061">
    <property type="entry name" value="MALTOSE-BINDING PERIPLASMIC PROTEIN"/>
    <property type="match status" value="1"/>
</dbReference>
<evidence type="ECO:0000313" key="8">
    <source>
        <dbReference type="Proteomes" id="UP000010716"/>
    </source>
</evidence>
<keyword evidence="3 5" id="KW-0762">Sugar transport</keyword>
<dbReference type="eggNOG" id="COG2182">
    <property type="taxonomic scope" value="Bacteria"/>
</dbReference>
<dbReference type="InterPro" id="IPR006060">
    <property type="entry name" value="Maltose/Cyclodextrin-bd"/>
</dbReference>
<feature type="chain" id="PRO_5044361051" description="Maltodextrin-binding protein" evidence="5">
    <location>
        <begin position="27"/>
        <end position="422"/>
    </location>
</feature>
<evidence type="ECO:0000313" key="7">
    <source>
        <dbReference type="EMBL" id="QZT34982.1"/>
    </source>
</evidence>
<reference evidence="6 8" key="1">
    <citation type="journal article" date="2011" name="J. Bacteriol.">
        <title>Draft genome sequence of the thermoalkaliphilic Caldalkalibacillus thermarum strain TA2.A1.</title>
        <authorList>
            <person name="Kalamorz F."/>
            <person name="Keis S."/>
            <person name="McMillan D.G."/>
            <person name="Olsson K."/>
            <person name="Stanton J.A."/>
            <person name="Stockwell P."/>
            <person name="Black M.A."/>
            <person name="Klingeman D.M."/>
            <person name="Land M.L."/>
            <person name="Han C.S."/>
            <person name="Martin S.L."/>
            <person name="Becher S.A."/>
            <person name="Peddie C.J."/>
            <person name="Morgan H.W."/>
            <person name="Matthies D."/>
            <person name="Preiss L."/>
            <person name="Meier T."/>
            <person name="Brown S.D."/>
            <person name="Cook G.M."/>
        </authorList>
    </citation>
    <scope>NUCLEOTIDE SEQUENCE [LARGE SCALE GENOMIC DNA]</scope>
    <source>
        <strain evidence="6 8">TA2.A1</strain>
    </source>
</reference>
<dbReference type="EMBL" id="AFCE01000067">
    <property type="protein sequence ID" value="EGL83927.1"/>
    <property type="molecule type" value="Genomic_DNA"/>
</dbReference>
<feature type="signal peptide" evidence="5">
    <location>
        <begin position="1"/>
        <end position="26"/>
    </location>
</feature>
<keyword evidence="5" id="KW-0472">Membrane</keyword>
<dbReference type="GO" id="GO:0015144">
    <property type="term" value="F:carbohydrate transmembrane transporter activity"/>
    <property type="evidence" value="ECO:0007669"/>
    <property type="project" value="InterPro"/>
</dbReference>
<name>F5L407_CALTT</name>
<evidence type="ECO:0000256" key="1">
    <source>
        <dbReference type="ARBA" id="ARBA00008520"/>
    </source>
</evidence>
<sequence length="422" mass="46813">MRGKWKFVWMLLLASVLLVGCSSDSGSEGGEGSEDQVTIQFWHTFNQAEQETISEIIEAFEEAYPHIKVQVQAVPFDQAQNQFKLAAQSGDAPDVFRAEIAWTPEFADLGYLLELDEYVSDEDLADYLDSPMNYNLYDGHIWGVPQATDALALLYNKRMLEEAGLSVPTTMDEFLEAAQALTDESKDQYGFFIRGDAYWVQPFIWAFGGDLIDGEAREVKIAEPGSIEGTQFYVDLQNKYKVTPATRDFSQDYDNMQTGFKEGRIAMILNGPWSTSDILSGSEFSDPDNLGIAPIPVGPTGLTGSPVGGHNYVIYKGTQYPDEAYTFIEFINSAESQAKFAINNNILPTRASAYEIPEVAENRLVADFQAVIEKATNRPVIPEGGAIYTDFTPAIQSAILEEVSVEEALKEVEKAWNQLLGN</sequence>
<reference evidence="7 9" key="2">
    <citation type="journal article" date="2020" name="Extremophiles">
        <title>Genomic analysis of Caldalkalibacillus thermarum TA2.A1 reveals aerobic alkaliphilic metabolism and evolutionary hallmarks linking alkaliphilic bacteria and plant life.</title>
        <authorList>
            <person name="de Jong S.I."/>
            <person name="van den Broek M.A."/>
            <person name="Merkel A.Y."/>
            <person name="de la Torre Cortes P."/>
            <person name="Kalamorz F."/>
            <person name="Cook G.M."/>
            <person name="van Loosdrecht M.C.M."/>
            <person name="McMillan D.G.G."/>
        </authorList>
    </citation>
    <scope>NUCLEOTIDE SEQUENCE [LARGE SCALE GENOMIC DNA]</scope>
    <source>
        <strain evidence="7 9">TA2.A1</strain>
    </source>
</reference>
<keyword evidence="4 5" id="KW-0732">Signal</keyword>
<dbReference type="Gene3D" id="3.40.190.10">
    <property type="entry name" value="Periplasmic binding protein-like II"/>
    <property type="match status" value="2"/>
</dbReference>
<dbReference type="RefSeq" id="WP_007502803.1">
    <property type="nucleotide sequence ID" value="NZ_AFCE01000067.1"/>
</dbReference>
<reference evidence="7" key="3">
    <citation type="submission" date="2021-08" db="EMBL/GenBank/DDBJ databases">
        <authorList>
            <person name="de Jong S."/>
            <person name="van den Broek M."/>
            <person name="Merkel A."/>
            <person name="de la Torre Cortes P."/>
            <person name="Kalamorz F."/>
            <person name="Cook G."/>
            <person name="van Loosdrecht M."/>
            <person name="McMillan D."/>
        </authorList>
    </citation>
    <scope>NUCLEOTIDE SEQUENCE</scope>
    <source>
        <strain evidence="7">TA2.A1</strain>
    </source>
</reference>
<dbReference type="OrthoDB" id="9795467at2"/>
<organism evidence="6 8">
    <name type="scientific">Caldalkalibacillus thermarum (strain TA2.A1)</name>
    <dbReference type="NCBI Taxonomy" id="986075"/>
    <lineage>
        <taxon>Bacteria</taxon>
        <taxon>Bacillati</taxon>
        <taxon>Bacillota</taxon>
        <taxon>Bacilli</taxon>
        <taxon>Bacillales</taxon>
        <taxon>Bacillaceae</taxon>
        <taxon>Caldalkalibacillus</taxon>
    </lineage>
</organism>
<keyword evidence="2 5" id="KW-0813">Transport</keyword>
<dbReference type="GO" id="GO:1901982">
    <property type="term" value="F:maltose binding"/>
    <property type="evidence" value="ECO:0007669"/>
    <property type="project" value="TreeGrafter"/>
</dbReference>
<dbReference type="Pfam" id="PF01547">
    <property type="entry name" value="SBP_bac_1"/>
    <property type="match status" value="1"/>
</dbReference>
<evidence type="ECO:0000313" key="9">
    <source>
        <dbReference type="Proteomes" id="UP000825179"/>
    </source>
</evidence>
<dbReference type="CDD" id="cd14751">
    <property type="entry name" value="PBP2_GacH"/>
    <property type="match status" value="1"/>
</dbReference>
<dbReference type="GO" id="GO:0015768">
    <property type="term" value="P:maltose transport"/>
    <property type="evidence" value="ECO:0007669"/>
    <property type="project" value="TreeGrafter"/>
</dbReference>
<dbReference type="EMBL" id="CP082237">
    <property type="protein sequence ID" value="QZT34982.1"/>
    <property type="molecule type" value="Genomic_DNA"/>
</dbReference>
<keyword evidence="9" id="KW-1185">Reference proteome</keyword>
<proteinExistence type="inferred from homology"/>
<dbReference type="AlphaFoldDB" id="F5L407"/>
<protein>
    <recommendedName>
        <fullName evidence="5">Maltodextrin-binding protein</fullName>
    </recommendedName>
</protein>
<dbReference type="SUPFAM" id="SSF53850">
    <property type="entry name" value="Periplasmic binding protein-like II"/>
    <property type="match status" value="1"/>
</dbReference>
<accession>F5L407</accession>
<comment type="subcellular location">
    <subcellularLocation>
        <location evidence="5">Cell membrane</location>
        <topology evidence="5">Lipid-anchor</topology>
    </subcellularLocation>
</comment>
<evidence type="ECO:0000256" key="4">
    <source>
        <dbReference type="ARBA" id="ARBA00022729"/>
    </source>
</evidence>
<keyword evidence="5" id="KW-0449">Lipoprotein</keyword>
<comment type="similarity">
    <text evidence="1 5">Belongs to the bacterial solute-binding protein 1 family.</text>
</comment>